<evidence type="ECO:0000256" key="8">
    <source>
        <dbReference type="PIRSR" id="PIRSR602403-1"/>
    </source>
</evidence>
<keyword evidence="5 9" id="KW-0560">Oxidoreductase</keyword>
<keyword evidence="7 9" id="KW-0503">Monooxygenase</keyword>
<evidence type="ECO:0000256" key="1">
    <source>
        <dbReference type="ARBA" id="ARBA00001971"/>
    </source>
</evidence>
<evidence type="ECO:0000313" key="10">
    <source>
        <dbReference type="EMBL" id="SPQ26975.1"/>
    </source>
</evidence>
<proteinExistence type="inferred from homology"/>
<reference evidence="10 11" key="1">
    <citation type="submission" date="2018-04" db="EMBL/GenBank/DDBJ databases">
        <authorList>
            <person name="Huttner S."/>
            <person name="Dainat J."/>
        </authorList>
    </citation>
    <scope>NUCLEOTIDE SEQUENCE [LARGE SCALE GENOMIC DNA]</scope>
</reference>
<dbReference type="PROSITE" id="PS00086">
    <property type="entry name" value="CYTOCHROME_P450"/>
    <property type="match status" value="1"/>
</dbReference>
<organism evidence="10 11">
    <name type="scientific">Thermothielavioides terrestris</name>
    <dbReference type="NCBI Taxonomy" id="2587410"/>
    <lineage>
        <taxon>Eukaryota</taxon>
        <taxon>Fungi</taxon>
        <taxon>Dikarya</taxon>
        <taxon>Ascomycota</taxon>
        <taxon>Pezizomycotina</taxon>
        <taxon>Sordariomycetes</taxon>
        <taxon>Sordariomycetidae</taxon>
        <taxon>Sordariales</taxon>
        <taxon>Chaetomiaceae</taxon>
        <taxon>Thermothielavioides</taxon>
    </lineage>
</organism>
<evidence type="ECO:0000256" key="3">
    <source>
        <dbReference type="ARBA" id="ARBA00022617"/>
    </source>
</evidence>
<dbReference type="EMBL" id="OUUZ01000018">
    <property type="protein sequence ID" value="SPQ26975.1"/>
    <property type="molecule type" value="Genomic_DNA"/>
</dbReference>
<comment type="cofactor">
    <cofactor evidence="1 8">
        <name>heme</name>
        <dbReference type="ChEBI" id="CHEBI:30413"/>
    </cofactor>
</comment>
<comment type="similarity">
    <text evidence="2 9">Belongs to the cytochrome P450 family.</text>
</comment>
<evidence type="ECO:0000256" key="5">
    <source>
        <dbReference type="ARBA" id="ARBA00023002"/>
    </source>
</evidence>
<dbReference type="PANTHER" id="PTHR46206">
    <property type="entry name" value="CYTOCHROME P450"/>
    <property type="match status" value="1"/>
</dbReference>
<dbReference type="Proteomes" id="UP000289323">
    <property type="component" value="Unassembled WGS sequence"/>
</dbReference>
<dbReference type="InterPro" id="IPR017972">
    <property type="entry name" value="Cyt_P450_CS"/>
</dbReference>
<dbReference type="InterPro" id="IPR036396">
    <property type="entry name" value="Cyt_P450_sf"/>
</dbReference>
<name>A0A446BWR2_9PEZI</name>
<evidence type="ECO:0000256" key="2">
    <source>
        <dbReference type="ARBA" id="ARBA00010617"/>
    </source>
</evidence>
<dbReference type="Pfam" id="PF00067">
    <property type="entry name" value="p450"/>
    <property type="match status" value="1"/>
</dbReference>
<evidence type="ECO:0000256" key="6">
    <source>
        <dbReference type="ARBA" id="ARBA00023004"/>
    </source>
</evidence>
<protein>
    <submittedName>
        <fullName evidence="10">4a4c6e30-2803-4e8a-a2d1-b89fb6658494</fullName>
    </submittedName>
</protein>
<dbReference type="SUPFAM" id="SSF48264">
    <property type="entry name" value="Cytochrome P450"/>
    <property type="match status" value="1"/>
</dbReference>
<dbReference type="GO" id="GO:0004497">
    <property type="term" value="F:monooxygenase activity"/>
    <property type="evidence" value="ECO:0007669"/>
    <property type="project" value="UniProtKB-KW"/>
</dbReference>
<dbReference type="GO" id="GO:0020037">
    <property type="term" value="F:heme binding"/>
    <property type="evidence" value="ECO:0007669"/>
    <property type="project" value="InterPro"/>
</dbReference>
<dbReference type="PANTHER" id="PTHR46206:SF1">
    <property type="entry name" value="P450, PUTATIVE (EUROFUNG)-RELATED"/>
    <property type="match status" value="1"/>
</dbReference>
<keyword evidence="3 8" id="KW-0349">Heme</keyword>
<feature type="binding site" description="axial binding residue" evidence="8">
    <location>
        <position position="490"/>
    </location>
    <ligand>
        <name>heme</name>
        <dbReference type="ChEBI" id="CHEBI:30413"/>
    </ligand>
    <ligandPart>
        <name>Fe</name>
        <dbReference type="ChEBI" id="CHEBI:18248"/>
    </ligandPart>
</feature>
<dbReference type="GO" id="GO:0005506">
    <property type="term" value="F:iron ion binding"/>
    <property type="evidence" value="ECO:0007669"/>
    <property type="project" value="InterPro"/>
</dbReference>
<gene>
    <name evidence="10" type="ORF">TT172_LOCUS9394</name>
</gene>
<keyword evidence="4 8" id="KW-0479">Metal-binding</keyword>
<dbReference type="PRINTS" id="PR00465">
    <property type="entry name" value="EP450IV"/>
</dbReference>
<dbReference type="Gene3D" id="1.10.630.10">
    <property type="entry name" value="Cytochrome P450"/>
    <property type="match status" value="1"/>
</dbReference>
<accession>A0A446BWR2</accession>
<evidence type="ECO:0000256" key="4">
    <source>
        <dbReference type="ARBA" id="ARBA00022723"/>
    </source>
</evidence>
<evidence type="ECO:0000313" key="11">
    <source>
        <dbReference type="Proteomes" id="UP000289323"/>
    </source>
</evidence>
<evidence type="ECO:0000256" key="7">
    <source>
        <dbReference type="ARBA" id="ARBA00023033"/>
    </source>
</evidence>
<dbReference type="InterPro" id="IPR001128">
    <property type="entry name" value="Cyt_P450"/>
</dbReference>
<dbReference type="GO" id="GO:0016705">
    <property type="term" value="F:oxidoreductase activity, acting on paired donors, with incorporation or reduction of molecular oxygen"/>
    <property type="evidence" value="ECO:0007669"/>
    <property type="project" value="InterPro"/>
</dbReference>
<dbReference type="AlphaFoldDB" id="A0A446BWR2"/>
<dbReference type="InterPro" id="IPR002403">
    <property type="entry name" value="Cyt_P450_E_grp-IV"/>
</dbReference>
<keyword evidence="6 8" id="KW-0408">Iron</keyword>
<evidence type="ECO:0000256" key="9">
    <source>
        <dbReference type="RuleBase" id="RU000461"/>
    </source>
</evidence>
<dbReference type="CDD" id="cd11041">
    <property type="entry name" value="CYP503A1-like"/>
    <property type="match status" value="1"/>
</dbReference>
<sequence length="546" mass="62350">MAADLSLQLSESLTPGRIAAYILAFTIGSFIVDFTWKPRYGKSLPQVGFGDSLLGTVKNWFYYATRFDSWVAEGYDKYSKHDRAFAVPSIPSRPLEIVVPRSQTAWMLELPDRVLSTKEAHRDTLYNDYLFLGFDDHVPIQTIHKHLARHLVGLIPGVQEEVHGAIDATFGKDTENWKAVNLWEAWLGIVPRVTNRIIVGAPLCRNQEFLDSQVAFADDVVRNSFILHMFPRISHPLVGPLLALVNWWHWRKSYLHAKSVLQKRLSDMARKASGVDPAYDDWQPPEDMITWLIRQAQIDGWASELTPEALSKYILPIEFAAIHTTVMTGFNLVLDLLSSDPSLNCLETIREETSRVFREEGSGTWTKQGLARLHRTDSAIKESMRLSHFARGLTHRKVVAREGVTNPAEGWHAPYGAFLMLDLAGTHRDAELYENPDEYDPWRFSREREAYEARPAAERNDAEEALRIKRLGMVTTTAEYLSFSHGRHACPGRFFVAHELKMILAYLVQNYELKPLPERPKMFWFGATAIPPVQVKIEVRRRKGTV</sequence>